<reference evidence="2" key="1">
    <citation type="submission" date="2022-11" db="UniProtKB">
        <authorList>
            <consortium name="WormBaseParasite"/>
        </authorList>
    </citation>
    <scope>IDENTIFICATION</scope>
</reference>
<keyword evidence="1" id="KW-1185">Reference proteome</keyword>
<sequence length="89" mass="10249">MVSNKEESLTSTKCTCKLLAVEIRKSFVSLSFTLHSSENLILQLKQITRKYGEILYSTRKKVRLPLTFSQERLFKTKIGANIDSESFNM</sequence>
<name>A0A915HGJ0_ROMCU</name>
<evidence type="ECO:0000313" key="2">
    <source>
        <dbReference type="WBParaSite" id="nRc.2.0.1.t01137-RA"/>
    </source>
</evidence>
<evidence type="ECO:0000313" key="1">
    <source>
        <dbReference type="Proteomes" id="UP000887565"/>
    </source>
</evidence>
<protein>
    <submittedName>
        <fullName evidence="2">Uncharacterized protein</fullName>
    </submittedName>
</protein>
<dbReference type="WBParaSite" id="nRc.2.0.1.t01137-RA">
    <property type="protein sequence ID" value="nRc.2.0.1.t01137-RA"/>
    <property type="gene ID" value="nRc.2.0.1.g01137"/>
</dbReference>
<proteinExistence type="predicted"/>
<accession>A0A915HGJ0</accession>
<dbReference type="AlphaFoldDB" id="A0A915HGJ0"/>
<organism evidence="1 2">
    <name type="scientific">Romanomermis culicivorax</name>
    <name type="common">Nematode worm</name>
    <dbReference type="NCBI Taxonomy" id="13658"/>
    <lineage>
        <taxon>Eukaryota</taxon>
        <taxon>Metazoa</taxon>
        <taxon>Ecdysozoa</taxon>
        <taxon>Nematoda</taxon>
        <taxon>Enoplea</taxon>
        <taxon>Dorylaimia</taxon>
        <taxon>Mermithida</taxon>
        <taxon>Mermithoidea</taxon>
        <taxon>Mermithidae</taxon>
        <taxon>Romanomermis</taxon>
    </lineage>
</organism>
<dbReference type="Proteomes" id="UP000887565">
    <property type="component" value="Unplaced"/>
</dbReference>